<feature type="compositionally biased region" description="Low complexity" evidence="3">
    <location>
        <begin position="1"/>
        <end position="18"/>
    </location>
</feature>
<dbReference type="Pfam" id="PF00808">
    <property type="entry name" value="CBFD_NFYB_HMF"/>
    <property type="match status" value="1"/>
</dbReference>
<dbReference type="InterPro" id="IPR003958">
    <property type="entry name" value="CBFA_NFYB_domain"/>
</dbReference>
<reference evidence="5 6" key="1">
    <citation type="submission" date="2023-11" db="EMBL/GenBank/DDBJ databases">
        <title>An acidophilic fungus is an integral part of prey digestion in a carnivorous sundew plant.</title>
        <authorList>
            <person name="Tsai I.J."/>
        </authorList>
    </citation>
    <scope>NUCLEOTIDE SEQUENCE [LARGE SCALE GENOMIC DNA]</scope>
    <source>
        <strain evidence="5">169a</strain>
    </source>
</reference>
<feature type="compositionally biased region" description="Basic and acidic residues" evidence="3">
    <location>
        <begin position="240"/>
        <end position="254"/>
    </location>
</feature>
<keyword evidence="2" id="KW-0539">Nucleus</keyword>
<dbReference type="InterPro" id="IPR050568">
    <property type="entry name" value="Transcr_DNA_Rep_Reg"/>
</dbReference>
<evidence type="ECO:0000256" key="1">
    <source>
        <dbReference type="ARBA" id="ARBA00004123"/>
    </source>
</evidence>
<feature type="region of interest" description="Disordered" evidence="3">
    <location>
        <begin position="237"/>
        <end position="269"/>
    </location>
</feature>
<dbReference type="GO" id="GO:0017054">
    <property type="term" value="C:negative cofactor 2 complex"/>
    <property type="evidence" value="ECO:0007669"/>
    <property type="project" value="TreeGrafter"/>
</dbReference>
<dbReference type="AlphaFoldDB" id="A0AAQ3RDD8"/>
<dbReference type="EMBL" id="CP138588">
    <property type="protein sequence ID" value="WPH02968.1"/>
    <property type="molecule type" value="Genomic_DNA"/>
</dbReference>
<evidence type="ECO:0000256" key="3">
    <source>
        <dbReference type="SAM" id="MobiDB-lite"/>
    </source>
</evidence>
<evidence type="ECO:0000313" key="6">
    <source>
        <dbReference type="Proteomes" id="UP001303373"/>
    </source>
</evidence>
<gene>
    <name evidence="5" type="ORF">R9X50_00584000</name>
</gene>
<evidence type="ECO:0000256" key="2">
    <source>
        <dbReference type="ARBA" id="ARBA00023242"/>
    </source>
</evidence>
<proteinExistence type="predicted"/>
<sequence>MGSSYSPPQQSSYAPLSPDLSGIHPSGPTPQSPDLSAISQPAVTTATYHPHPDPYHQPRFHPLPQYSPQHARQPSYQDPAGAFHPPHHQLPQHYDQSQTMPPTTRGIKHEPDHFQMNGNPFHQPPAPQWAQPMKPELPPSDPTLGIVLKTSFPVARIKRIMQADEDVGKVAQVTPHVVSRALELFMIKLISASAQQARGNNAAGKGPRRVLAQHMKKAILADNTYDFLAEIVTKVPDAPSKAKKEAASDSEDAKPKRRGKKKKDSGDEF</sequence>
<protein>
    <recommendedName>
        <fullName evidence="4">Transcription factor CBF/NF-Y/archaeal histone domain-containing protein</fullName>
    </recommendedName>
</protein>
<dbReference type="CDD" id="cd22906">
    <property type="entry name" value="HFD_DRAP1"/>
    <property type="match status" value="1"/>
</dbReference>
<dbReference type="PANTHER" id="PTHR10252:SF5">
    <property type="entry name" value="DR1-ASSOCIATED COREPRESSOR"/>
    <property type="match status" value="1"/>
</dbReference>
<dbReference type="Gene3D" id="1.10.20.10">
    <property type="entry name" value="Histone, subunit A"/>
    <property type="match status" value="1"/>
</dbReference>
<organism evidence="5 6">
    <name type="scientific">Acrodontium crateriforme</name>
    <dbReference type="NCBI Taxonomy" id="150365"/>
    <lineage>
        <taxon>Eukaryota</taxon>
        <taxon>Fungi</taxon>
        <taxon>Dikarya</taxon>
        <taxon>Ascomycota</taxon>
        <taxon>Pezizomycotina</taxon>
        <taxon>Dothideomycetes</taxon>
        <taxon>Dothideomycetidae</taxon>
        <taxon>Mycosphaerellales</taxon>
        <taxon>Teratosphaeriaceae</taxon>
        <taxon>Acrodontium</taxon>
    </lineage>
</organism>
<feature type="domain" description="Transcription factor CBF/NF-Y/archaeal histone" evidence="4">
    <location>
        <begin position="151"/>
        <end position="218"/>
    </location>
</feature>
<evidence type="ECO:0000313" key="5">
    <source>
        <dbReference type="EMBL" id="WPH02968.1"/>
    </source>
</evidence>
<dbReference type="Proteomes" id="UP001303373">
    <property type="component" value="Chromosome 9"/>
</dbReference>
<feature type="compositionally biased region" description="Polar residues" evidence="3">
    <location>
        <begin position="66"/>
        <end position="76"/>
    </location>
</feature>
<dbReference type="InterPro" id="IPR009072">
    <property type="entry name" value="Histone-fold"/>
</dbReference>
<keyword evidence="6" id="KW-1185">Reference proteome</keyword>
<name>A0AAQ3RDD8_9PEZI</name>
<evidence type="ECO:0000259" key="4">
    <source>
        <dbReference type="Pfam" id="PF00808"/>
    </source>
</evidence>
<feature type="compositionally biased region" description="Polar residues" evidence="3">
    <location>
        <begin position="32"/>
        <end position="47"/>
    </location>
</feature>
<accession>A0AAQ3RDD8</accession>
<feature type="region of interest" description="Disordered" evidence="3">
    <location>
        <begin position="1"/>
        <end position="135"/>
    </location>
</feature>
<dbReference type="GO" id="GO:0046982">
    <property type="term" value="F:protein heterodimerization activity"/>
    <property type="evidence" value="ECO:0007669"/>
    <property type="project" value="InterPro"/>
</dbReference>
<dbReference type="GO" id="GO:0016251">
    <property type="term" value="F:RNA polymerase II general transcription initiation factor activity"/>
    <property type="evidence" value="ECO:0007669"/>
    <property type="project" value="TreeGrafter"/>
</dbReference>
<dbReference type="GO" id="GO:0001046">
    <property type="term" value="F:core promoter sequence-specific DNA binding"/>
    <property type="evidence" value="ECO:0007669"/>
    <property type="project" value="TreeGrafter"/>
</dbReference>
<comment type="subcellular location">
    <subcellularLocation>
        <location evidence="1">Nucleus</location>
    </subcellularLocation>
</comment>
<dbReference type="PANTHER" id="PTHR10252">
    <property type="entry name" value="HISTONE-LIKE TRANSCRIPTION FACTOR CCAAT-RELATED"/>
    <property type="match status" value="1"/>
</dbReference>
<dbReference type="SUPFAM" id="SSF47113">
    <property type="entry name" value="Histone-fold"/>
    <property type="match status" value="1"/>
</dbReference>